<accession>A0A1V3XBJ5</accession>
<evidence type="ECO:0000313" key="2">
    <source>
        <dbReference type="Proteomes" id="UP000189229"/>
    </source>
</evidence>
<sequence>MLRPNQFHRIHFRKPFFSTDICLAKSDSASEVSATPHNAAAQICRIARRASGYRGLRPATPNSAFHGILRTTEAIMGHSFALGQGRWSPATRPIARLWMAPRDRDDGRDRQQIDGLNRRWIGAPDLLPVRRRKAASVRATGRLPDRR</sequence>
<organism evidence="1 2">
    <name type="scientific">Mycobacterium kansasii</name>
    <dbReference type="NCBI Taxonomy" id="1768"/>
    <lineage>
        <taxon>Bacteria</taxon>
        <taxon>Bacillati</taxon>
        <taxon>Actinomycetota</taxon>
        <taxon>Actinomycetes</taxon>
        <taxon>Mycobacteriales</taxon>
        <taxon>Mycobacteriaceae</taxon>
        <taxon>Mycobacterium</taxon>
    </lineage>
</organism>
<dbReference type="EMBL" id="MVBM01000003">
    <property type="protein sequence ID" value="OOK76542.1"/>
    <property type="molecule type" value="Genomic_DNA"/>
</dbReference>
<comment type="caution">
    <text evidence="1">The sequence shown here is derived from an EMBL/GenBank/DDBJ whole genome shotgun (WGS) entry which is preliminary data.</text>
</comment>
<evidence type="ECO:0000313" key="1">
    <source>
        <dbReference type="EMBL" id="OOK76542.1"/>
    </source>
</evidence>
<dbReference type="Proteomes" id="UP000189229">
    <property type="component" value="Unassembled WGS sequence"/>
</dbReference>
<dbReference type="AlphaFoldDB" id="A0A1V3XBJ5"/>
<proteinExistence type="predicted"/>
<reference evidence="1 2" key="1">
    <citation type="submission" date="2017-02" db="EMBL/GenBank/DDBJ databases">
        <title>Complete genome sequences of Mycobacterium kansasii strains isolated from rhesus macaques.</title>
        <authorList>
            <person name="Panda A."/>
            <person name="Nagaraj S."/>
            <person name="Zhao X."/>
            <person name="Tettelin H."/>
            <person name="Detolla L.J."/>
        </authorList>
    </citation>
    <scope>NUCLEOTIDE SEQUENCE [LARGE SCALE GENOMIC DNA]</scope>
    <source>
        <strain evidence="1 2">11-3813</strain>
    </source>
</reference>
<protein>
    <submittedName>
        <fullName evidence="1">Uncharacterized protein</fullName>
    </submittedName>
</protein>
<name>A0A1V3XBJ5_MYCKA</name>
<gene>
    <name evidence="1" type="ORF">BZL30_4144</name>
</gene>